<dbReference type="OrthoDB" id="9808747at2"/>
<feature type="domain" description="Helix-hairpin-helix DNA-binding motif class 1" evidence="3">
    <location>
        <begin position="135"/>
        <end position="154"/>
    </location>
</feature>
<dbReference type="Gene3D" id="1.10.150.110">
    <property type="entry name" value="DNA polymerase beta, N-terminal domain-like"/>
    <property type="match status" value="1"/>
</dbReference>
<proteinExistence type="predicted"/>
<dbReference type="SUPFAM" id="SSF47802">
    <property type="entry name" value="DNA polymerase beta, N-terminal domain-like"/>
    <property type="match status" value="1"/>
</dbReference>
<organism evidence="4 5">
    <name type="scientific">Jannaschia faecimaris</name>
    <dbReference type="NCBI Taxonomy" id="1244108"/>
    <lineage>
        <taxon>Bacteria</taxon>
        <taxon>Pseudomonadati</taxon>
        <taxon>Pseudomonadota</taxon>
        <taxon>Alphaproteobacteria</taxon>
        <taxon>Rhodobacterales</taxon>
        <taxon>Roseobacteraceae</taxon>
        <taxon>Jannaschia</taxon>
    </lineage>
</organism>
<dbReference type="Gene3D" id="1.10.150.20">
    <property type="entry name" value="5' to 3' exonuclease, C-terminal subdomain"/>
    <property type="match status" value="1"/>
</dbReference>
<name>A0A1H3S869_9RHOB</name>
<dbReference type="EMBL" id="FNPX01000011">
    <property type="protein sequence ID" value="SDZ34216.1"/>
    <property type="molecule type" value="Genomic_DNA"/>
</dbReference>
<dbReference type="Pfam" id="PF14520">
    <property type="entry name" value="HHH_5"/>
    <property type="match status" value="1"/>
</dbReference>
<dbReference type="SUPFAM" id="SSF47781">
    <property type="entry name" value="RuvA domain 2-like"/>
    <property type="match status" value="1"/>
</dbReference>
<gene>
    <name evidence="4" type="ORF">SAMN05444004_11115</name>
</gene>
<evidence type="ECO:0000259" key="3">
    <source>
        <dbReference type="SMART" id="SM00278"/>
    </source>
</evidence>
<evidence type="ECO:0000256" key="1">
    <source>
        <dbReference type="ARBA" id="ARBA00022634"/>
    </source>
</evidence>
<keyword evidence="5" id="KW-1185">Reference proteome</keyword>
<dbReference type="GO" id="GO:0003677">
    <property type="term" value="F:DNA binding"/>
    <property type="evidence" value="ECO:0007669"/>
    <property type="project" value="UniProtKB-KW"/>
</dbReference>
<dbReference type="Proteomes" id="UP000198914">
    <property type="component" value="Unassembled WGS sequence"/>
</dbReference>
<dbReference type="GO" id="GO:0003887">
    <property type="term" value="F:DNA-directed DNA polymerase activity"/>
    <property type="evidence" value="ECO:0007669"/>
    <property type="project" value="InterPro"/>
</dbReference>
<dbReference type="GO" id="GO:0006281">
    <property type="term" value="P:DNA repair"/>
    <property type="evidence" value="ECO:0007669"/>
    <property type="project" value="InterPro"/>
</dbReference>
<dbReference type="InterPro" id="IPR027421">
    <property type="entry name" value="DNA_pol_lamdba_lyase_dom_sf"/>
</dbReference>
<dbReference type="STRING" id="1244108.SAMN05444004_11115"/>
<feature type="domain" description="Helix-hairpin-helix DNA-binding motif class 1" evidence="3">
    <location>
        <begin position="100"/>
        <end position="119"/>
    </location>
</feature>
<dbReference type="InterPro" id="IPR010996">
    <property type="entry name" value="HHH_MUS81"/>
</dbReference>
<keyword evidence="1" id="KW-0237">DNA synthesis</keyword>
<feature type="domain" description="Helix-hairpin-helix DNA-binding motif class 1" evidence="3">
    <location>
        <begin position="61"/>
        <end position="80"/>
    </location>
</feature>
<protein>
    <submittedName>
        <fullName evidence="4">Helix-hairpin-helix DNA-binding protein</fullName>
    </submittedName>
</protein>
<sequence>MSASLPNDENAFIAQKLREIADLLEAQHAELFRVRAYREAADYVSGYPGSLRDVLANEGRRGLEALPTIGRTIAAAIEELLETGHLSLIDRLRGDVDPMRVFQTVPMIGPKLAENIHDMLDVDTLEALEAAAHDGRLEALPGIGPRRAQAIRHSLAEILARRRPRLAEPVAPAPPVNRVLDVDAEYRRKAAEDVLPKIAPRRFNPSGTAWLPILHTRRGPWRLTALYSNTPNAHRRERTRDWVVVYYERDGMPEGQCTVVTATRGPYAGRRVVRGYEANMRAPTPERGPQQIPKGQIQ</sequence>
<dbReference type="PANTHER" id="PTHR11276:SF28">
    <property type="entry name" value="DNA POLYMERASE LAMBDA"/>
    <property type="match status" value="1"/>
</dbReference>
<accession>A0A1H3S869</accession>
<dbReference type="InterPro" id="IPR022312">
    <property type="entry name" value="DNA_pol_X"/>
</dbReference>
<evidence type="ECO:0000313" key="4">
    <source>
        <dbReference type="EMBL" id="SDZ34216.1"/>
    </source>
</evidence>
<reference evidence="5" key="1">
    <citation type="submission" date="2016-10" db="EMBL/GenBank/DDBJ databases">
        <authorList>
            <person name="Varghese N."/>
            <person name="Submissions S."/>
        </authorList>
    </citation>
    <scope>NUCLEOTIDE SEQUENCE [LARGE SCALE GENOMIC DNA]</scope>
    <source>
        <strain evidence="5">DSM 100420</strain>
    </source>
</reference>
<dbReference type="RefSeq" id="WP_092646364.1">
    <property type="nucleotide sequence ID" value="NZ_FNPX01000011.1"/>
</dbReference>
<dbReference type="PANTHER" id="PTHR11276">
    <property type="entry name" value="DNA POLYMERASE TYPE-X FAMILY MEMBER"/>
    <property type="match status" value="1"/>
</dbReference>
<keyword evidence="4" id="KW-0238">DNA-binding</keyword>
<dbReference type="AlphaFoldDB" id="A0A1H3S869"/>
<dbReference type="InterPro" id="IPR010994">
    <property type="entry name" value="RuvA_2-like"/>
</dbReference>
<evidence type="ECO:0000256" key="2">
    <source>
        <dbReference type="ARBA" id="ARBA00022705"/>
    </source>
</evidence>
<dbReference type="InterPro" id="IPR003583">
    <property type="entry name" value="Hlx-hairpin-Hlx_DNA-bd_motif"/>
</dbReference>
<evidence type="ECO:0000313" key="5">
    <source>
        <dbReference type="Proteomes" id="UP000198914"/>
    </source>
</evidence>
<keyword evidence="2" id="KW-0235">DNA replication</keyword>
<dbReference type="SMART" id="SM00278">
    <property type="entry name" value="HhH1"/>
    <property type="match status" value="3"/>
</dbReference>
<dbReference type="Pfam" id="PF14716">
    <property type="entry name" value="HHH_8"/>
    <property type="match status" value="1"/>
</dbReference>